<keyword evidence="1" id="KW-0472">Membrane</keyword>
<dbReference type="PANTHER" id="PTHR37577">
    <property type="entry name" value="INTEGRAL MEMBRANE PROTEIN"/>
    <property type="match status" value="1"/>
</dbReference>
<dbReference type="InterPro" id="IPR053018">
    <property type="entry name" value="Elsinochrome_Biosynth-Asso"/>
</dbReference>
<feature type="transmembrane region" description="Helical" evidence="1">
    <location>
        <begin position="175"/>
        <end position="196"/>
    </location>
</feature>
<dbReference type="Proteomes" id="UP001239795">
    <property type="component" value="Unassembled WGS sequence"/>
</dbReference>
<feature type="transmembrane region" description="Helical" evidence="1">
    <location>
        <begin position="118"/>
        <end position="139"/>
    </location>
</feature>
<proteinExistence type="predicted"/>
<protein>
    <submittedName>
        <fullName evidence="2">Uncharacterized protein</fullName>
    </submittedName>
</protein>
<accession>A0AAI9USV5</accession>
<comment type="caution">
    <text evidence="2">The sequence shown here is derived from an EMBL/GenBank/DDBJ whole genome shotgun (WGS) entry which is preliminary data.</text>
</comment>
<keyword evidence="3" id="KW-1185">Reference proteome</keyword>
<name>A0AAI9USV5_9PEZI</name>
<sequence>MTSLHWNATSRATELRYVSQVIVEAVYAFANDCTQYFTCHAIVYPNPNISGRGVLTAFVVSAYLVLALIIWAYWYGTLPEGLVRKVDRRLFFARKQQLNDKWTRMLVELVLTFSDQQLLTGLAILVAGYVQALGANLSIYHWNTVIYLAWLSSTVHLMSLSVLRDRLGTNKILRFIRLFVMISILGLLLAALVPTITNGWPSSTATFRWWDWVRFWGRARVECFLEETAKRILQERPRWHTKAPYKTVVSTYVAFVALMELLESFMLTMLLLAFTLAWGTYQLFHSENQVGEEIRSAEREMGFGQLLPILLLSQPMFVAVQIYLGK</sequence>
<feature type="transmembrane region" description="Helical" evidence="1">
    <location>
        <begin position="145"/>
        <end position="163"/>
    </location>
</feature>
<reference evidence="2 3" key="1">
    <citation type="submission" date="2016-10" db="EMBL/GenBank/DDBJ databases">
        <title>The genome sequence of Colletotrichum fioriniae PJ7.</title>
        <authorList>
            <person name="Baroncelli R."/>
        </authorList>
    </citation>
    <scope>NUCLEOTIDE SEQUENCE [LARGE SCALE GENOMIC DNA]</scope>
    <source>
        <strain evidence="2">Col 31</strain>
    </source>
</reference>
<feature type="transmembrane region" description="Helical" evidence="1">
    <location>
        <begin position="305"/>
        <end position="324"/>
    </location>
</feature>
<keyword evidence="1" id="KW-0812">Transmembrane</keyword>
<keyword evidence="1" id="KW-1133">Transmembrane helix</keyword>
<gene>
    <name evidence="2" type="ORF">CMEL01_12869</name>
</gene>
<evidence type="ECO:0000313" key="3">
    <source>
        <dbReference type="Proteomes" id="UP001239795"/>
    </source>
</evidence>
<organism evidence="2 3">
    <name type="scientific">Colletotrichum melonis</name>
    <dbReference type="NCBI Taxonomy" id="1209925"/>
    <lineage>
        <taxon>Eukaryota</taxon>
        <taxon>Fungi</taxon>
        <taxon>Dikarya</taxon>
        <taxon>Ascomycota</taxon>
        <taxon>Pezizomycotina</taxon>
        <taxon>Sordariomycetes</taxon>
        <taxon>Hypocreomycetidae</taxon>
        <taxon>Glomerellales</taxon>
        <taxon>Glomerellaceae</taxon>
        <taxon>Colletotrichum</taxon>
        <taxon>Colletotrichum acutatum species complex</taxon>
    </lineage>
</organism>
<feature type="transmembrane region" description="Helical" evidence="1">
    <location>
        <begin position="54"/>
        <end position="75"/>
    </location>
</feature>
<dbReference type="PANTHER" id="PTHR37577:SF1">
    <property type="entry name" value="INTEGRAL MEMBRANE PROTEIN"/>
    <property type="match status" value="1"/>
</dbReference>
<evidence type="ECO:0000313" key="2">
    <source>
        <dbReference type="EMBL" id="KAK1464108.1"/>
    </source>
</evidence>
<dbReference type="EMBL" id="MLGG01000006">
    <property type="protein sequence ID" value="KAK1464108.1"/>
    <property type="molecule type" value="Genomic_DNA"/>
</dbReference>
<evidence type="ECO:0000256" key="1">
    <source>
        <dbReference type="SAM" id="Phobius"/>
    </source>
</evidence>
<dbReference type="AlphaFoldDB" id="A0AAI9USV5"/>